<protein>
    <submittedName>
        <fullName evidence="1">Uncharacterized protein</fullName>
    </submittedName>
</protein>
<proteinExistence type="predicted"/>
<name>A0A1H0PNW9_9BACI</name>
<sequence>MEIPPKAEITKDFRFGFESSDCIRLEMDEYGHSDLELNFKLYLLDTLGNEYVGKAHDCIVFAKGEFLRKVKK</sequence>
<dbReference type="Proteomes" id="UP000199159">
    <property type="component" value="Unassembled WGS sequence"/>
</dbReference>
<dbReference type="OrthoDB" id="800010at2"/>
<gene>
    <name evidence="1" type="ORF">SAMN05216565_101394</name>
</gene>
<dbReference type="EMBL" id="FNJU01000001">
    <property type="protein sequence ID" value="SDP06500.1"/>
    <property type="molecule type" value="Genomic_DNA"/>
</dbReference>
<dbReference type="STRING" id="930152.SAMN05216565_101394"/>
<organism evidence="1 2">
    <name type="scientific">Litchfieldia salsa</name>
    <dbReference type="NCBI Taxonomy" id="930152"/>
    <lineage>
        <taxon>Bacteria</taxon>
        <taxon>Bacillati</taxon>
        <taxon>Bacillota</taxon>
        <taxon>Bacilli</taxon>
        <taxon>Bacillales</taxon>
        <taxon>Bacillaceae</taxon>
        <taxon>Litchfieldia</taxon>
    </lineage>
</organism>
<reference evidence="2" key="1">
    <citation type="submission" date="2016-10" db="EMBL/GenBank/DDBJ databases">
        <authorList>
            <person name="Varghese N."/>
            <person name="Submissions S."/>
        </authorList>
    </citation>
    <scope>NUCLEOTIDE SEQUENCE [LARGE SCALE GENOMIC DNA]</scope>
    <source>
        <strain evidence="2">IBRC-M10078</strain>
    </source>
</reference>
<evidence type="ECO:0000313" key="2">
    <source>
        <dbReference type="Proteomes" id="UP000199159"/>
    </source>
</evidence>
<keyword evidence="2" id="KW-1185">Reference proteome</keyword>
<dbReference type="AlphaFoldDB" id="A0A1H0PNW9"/>
<accession>A0A1H0PNW9</accession>
<dbReference type="RefSeq" id="WP_090849438.1">
    <property type="nucleotide sequence ID" value="NZ_FNJU01000001.1"/>
</dbReference>
<evidence type="ECO:0000313" key="1">
    <source>
        <dbReference type="EMBL" id="SDP06500.1"/>
    </source>
</evidence>